<name>A0A4Y1Z9J8_9BACL</name>
<organism evidence="1 2">
    <name type="scientific">Sporolactobacillus inulinus</name>
    <dbReference type="NCBI Taxonomy" id="2078"/>
    <lineage>
        <taxon>Bacteria</taxon>
        <taxon>Bacillati</taxon>
        <taxon>Bacillota</taxon>
        <taxon>Bacilli</taxon>
        <taxon>Bacillales</taxon>
        <taxon>Sporolactobacillaceae</taxon>
        <taxon>Sporolactobacillus</taxon>
    </lineage>
</organism>
<dbReference type="EMBL" id="BEXB01000007">
    <property type="protein sequence ID" value="GAY75694.1"/>
    <property type="molecule type" value="Genomic_DNA"/>
</dbReference>
<comment type="caution">
    <text evidence="1">The sequence shown here is derived from an EMBL/GenBank/DDBJ whole genome shotgun (WGS) entry which is preliminary data.</text>
</comment>
<gene>
    <name evidence="1" type="ORF">NBRC111894_1248</name>
</gene>
<reference evidence="1 2" key="1">
    <citation type="submission" date="2017-11" db="EMBL/GenBank/DDBJ databases">
        <title>Draft Genome Sequence of Sporolactobacillus inulinus NBRC 111894 Isolated from Koso, a Japanese Sugar-Vegetable Fermented Beverage.</title>
        <authorList>
            <person name="Chiou T.Y."/>
            <person name="Oshima K."/>
            <person name="Suda W."/>
            <person name="Hattori M."/>
            <person name="Takahashi T."/>
        </authorList>
    </citation>
    <scope>NUCLEOTIDE SEQUENCE [LARGE SCALE GENOMIC DNA]</scope>
    <source>
        <strain evidence="1 2">NBRC111894</strain>
    </source>
</reference>
<evidence type="ECO:0000313" key="2">
    <source>
        <dbReference type="Proteomes" id="UP000319716"/>
    </source>
</evidence>
<evidence type="ECO:0000313" key="1">
    <source>
        <dbReference type="EMBL" id="GAY75694.1"/>
    </source>
</evidence>
<dbReference type="AlphaFoldDB" id="A0A4Y1Z9J8"/>
<dbReference type="Proteomes" id="UP000319716">
    <property type="component" value="Unassembled WGS sequence"/>
</dbReference>
<protein>
    <submittedName>
        <fullName evidence="1">Uncharacterized protein</fullName>
    </submittedName>
</protein>
<accession>A0A4Y1Z9J8</accession>
<sequence length="138" mass="15817">MLALNTSERGILRKGNSYGPILPGNYKIKQQLTNDLGIFMKDAKISAWDQEVSIHVDSEAWMAHAKSLQKAVFDRINQFNAEVSDWETSDYAPQSCPRRPRRSLRRSLRFASENSRHLKISWTGCNPLIWACLPIRTV</sequence>
<proteinExistence type="predicted"/>